<sequence length="338" mass="37244">MISMALFNNKGGVGKTMLSYHLAHMLARLGKRVLTVDLDPQANLTSYFLPEEELEKVWATDPVMALEQSTAATVAQAVQPIIEGLGDVKPVQPLEMADDLWLVPGDLMLSGFEDNLSKAWPETTLGKPGPVRTTTAFHRLMQEAGHAVEADIAIIDVGPNLGAINRAALLAAETLLIPLAADLFSLQGLRNLGPTFREWRTTWRNQALGNMPSNIGHPNGEMIPLGYVIMQPSVRLDRPVKAYQRWLERIPEEFQQHVVQGMASENVLTPHEIATIRNYRSLMPLAHDAHKPMFDLKPADGAIGSTQQYVATCRSDFKGLSGEILNRLSTAAELRESR</sequence>
<dbReference type="Proteomes" id="UP000292235">
    <property type="component" value="Chromosome"/>
</dbReference>
<dbReference type="PANTHER" id="PTHR13696:SF99">
    <property type="entry name" value="COBYRINIC ACID AC-DIAMIDE SYNTHASE"/>
    <property type="match status" value="1"/>
</dbReference>
<dbReference type="SUPFAM" id="SSF52540">
    <property type="entry name" value="P-loop containing nucleoside triphosphate hydrolases"/>
    <property type="match status" value="1"/>
</dbReference>
<evidence type="ECO:0000313" key="3">
    <source>
        <dbReference type="Proteomes" id="UP000292235"/>
    </source>
</evidence>
<feature type="domain" description="AAA" evidence="1">
    <location>
        <begin position="4"/>
        <end position="204"/>
    </location>
</feature>
<dbReference type="KEGG" id="strr:EKD16_03655"/>
<dbReference type="PANTHER" id="PTHR13696">
    <property type="entry name" value="P-LOOP CONTAINING NUCLEOSIDE TRIPHOSPHATE HYDROLASE"/>
    <property type="match status" value="1"/>
</dbReference>
<dbReference type="Gene3D" id="3.40.50.300">
    <property type="entry name" value="P-loop containing nucleotide triphosphate hydrolases"/>
    <property type="match status" value="1"/>
</dbReference>
<evidence type="ECO:0000313" key="2">
    <source>
        <dbReference type="EMBL" id="QBI52541.1"/>
    </source>
</evidence>
<proteinExistence type="predicted"/>
<accession>A0A4P6Q040</accession>
<dbReference type="CDD" id="cd02042">
    <property type="entry name" value="ParAB_family"/>
    <property type="match status" value="1"/>
</dbReference>
<dbReference type="EMBL" id="CP036455">
    <property type="protein sequence ID" value="QBI52541.1"/>
    <property type="molecule type" value="Genomic_DNA"/>
</dbReference>
<evidence type="ECO:0000259" key="1">
    <source>
        <dbReference type="Pfam" id="PF13614"/>
    </source>
</evidence>
<gene>
    <name evidence="2" type="primary">soj1</name>
    <name evidence="2" type="ORF">EKD16_03655</name>
</gene>
<keyword evidence="3" id="KW-1185">Reference proteome</keyword>
<dbReference type="Pfam" id="PF13614">
    <property type="entry name" value="AAA_31"/>
    <property type="match status" value="1"/>
</dbReference>
<dbReference type="AlphaFoldDB" id="A0A4P6Q040"/>
<dbReference type="OrthoDB" id="69313at2"/>
<dbReference type="InterPro" id="IPR050678">
    <property type="entry name" value="DNA_Partitioning_ATPase"/>
</dbReference>
<dbReference type="InterPro" id="IPR027417">
    <property type="entry name" value="P-loop_NTPase"/>
</dbReference>
<name>A0A4P6Q040_9ACTN</name>
<dbReference type="GO" id="GO:0016787">
    <property type="term" value="F:hydrolase activity"/>
    <property type="evidence" value="ECO:0007669"/>
    <property type="project" value="UniProtKB-KW"/>
</dbReference>
<dbReference type="EC" id="3.6.-.-" evidence="2"/>
<dbReference type="InterPro" id="IPR025669">
    <property type="entry name" value="AAA_dom"/>
</dbReference>
<keyword evidence="2" id="KW-0378">Hydrolase</keyword>
<protein>
    <submittedName>
        <fullName evidence="2">Sporulation initiation inhibitor protein Soj</fullName>
        <ecNumber evidence="2">3.6.-.-</ecNumber>
    </submittedName>
</protein>
<reference evidence="2 3" key="1">
    <citation type="submission" date="2019-02" db="EMBL/GenBank/DDBJ databases">
        <authorList>
            <person name="Khodamoradi S."/>
            <person name="Hahnke R.L."/>
            <person name="Kaempfer P."/>
            <person name="Schumann P."/>
            <person name="Rohde M."/>
            <person name="Steinert M."/>
            <person name="Luzhetskyy A."/>
            <person name="Wink J."/>
            <person name="Ruckert C."/>
        </authorList>
    </citation>
    <scope>NUCLEOTIDE SEQUENCE [LARGE SCALE GENOMIC DNA]</scope>
    <source>
        <strain evidence="2 3">M2</strain>
    </source>
</reference>
<organism evidence="2 3">
    <name type="scientific">Streptomonospora litoralis</name>
    <dbReference type="NCBI Taxonomy" id="2498135"/>
    <lineage>
        <taxon>Bacteria</taxon>
        <taxon>Bacillati</taxon>
        <taxon>Actinomycetota</taxon>
        <taxon>Actinomycetes</taxon>
        <taxon>Streptosporangiales</taxon>
        <taxon>Nocardiopsidaceae</taxon>
        <taxon>Streptomonospora</taxon>
    </lineage>
</organism>